<dbReference type="AlphaFoldDB" id="A0A7G9GH52"/>
<dbReference type="GO" id="GO:0003852">
    <property type="term" value="F:2-isopropylmalate synthase activity"/>
    <property type="evidence" value="ECO:0007669"/>
    <property type="project" value="TreeGrafter"/>
</dbReference>
<dbReference type="InterPro" id="IPR013785">
    <property type="entry name" value="Aldolase_TIM"/>
</dbReference>
<dbReference type="PANTHER" id="PTHR10277:SF9">
    <property type="entry name" value="2-ISOPROPYLMALATE SYNTHASE 1, CHLOROPLASTIC-RELATED"/>
    <property type="match status" value="1"/>
</dbReference>
<dbReference type="GO" id="GO:0009098">
    <property type="term" value="P:L-leucine biosynthetic process"/>
    <property type="evidence" value="ECO:0007669"/>
    <property type="project" value="TreeGrafter"/>
</dbReference>
<dbReference type="Pfam" id="PF00682">
    <property type="entry name" value="HMGL-like"/>
    <property type="match status" value="1"/>
</dbReference>
<dbReference type="EMBL" id="CP060635">
    <property type="protein sequence ID" value="QNM10134.1"/>
    <property type="molecule type" value="Genomic_DNA"/>
</dbReference>
<keyword evidence="4" id="KW-1185">Reference proteome</keyword>
<evidence type="ECO:0000313" key="4">
    <source>
        <dbReference type="Proteomes" id="UP000515860"/>
    </source>
</evidence>
<keyword evidence="1" id="KW-0464">Manganese</keyword>
<dbReference type="PROSITE" id="PS50991">
    <property type="entry name" value="PYR_CT"/>
    <property type="match status" value="1"/>
</dbReference>
<evidence type="ECO:0000256" key="1">
    <source>
        <dbReference type="ARBA" id="ARBA00023211"/>
    </source>
</evidence>
<dbReference type="Proteomes" id="UP000515860">
    <property type="component" value="Chromosome"/>
</dbReference>
<organism evidence="3 4">
    <name type="scientific">Wansuia hejianensis</name>
    <dbReference type="NCBI Taxonomy" id="2763667"/>
    <lineage>
        <taxon>Bacteria</taxon>
        <taxon>Bacillati</taxon>
        <taxon>Bacillota</taxon>
        <taxon>Clostridia</taxon>
        <taxon>Lachnospirales</taxon>
        <taxon>Lachnospiraceae</taxon>
        <taxon>Wansuia</taxon>
    </lineage>
</organism>
<evidence type="ECO:0000313" key="3">
    <source>
        <dbReference type="EMBL" id="QNM10134.1"/>
    </source>
</evidence>
<dbReference type="Gene3D" id="3.20.20.70">
    <property type="entry name" value="Aldolase class I"/>
    <property type="match status" value="1"/>
</dbReference>
<sequence>MKPEILDCTLRDGGLVNRFFFSDELVRDLYQTNLEAGVDYMEFGYKASEKQFNRKDFGKWKFCREEDIRQVVGDNSSKMKISVMADVGRTEPSSILARKDSVIDMIRIATYSSTIPEALELLEDCHEKGYETSVNIMAVSSDTEAVIHEFLGKLCDSPADVIYLVDSFGAFYPEQIRNLSALYLGYAEKKGKRLGVHAHNNQQLAFANTIEAIRCGAGFADATCDGMGRGAGNCSMEMLVGYLKDKQLQELPILEFIEKHLIPMKEAGVRWGYELPYLLTGQGRVHPSRAIQFIQEGCKDIAGMFAQIAAGQ</sequence>
<protein>
    <submittedName>
        <fullName evidence="3">Aldolase catalytic domain-containing protein</fullName>
    </submittedName>
</protein>
<proteinExistence type="predicted"/>
<evidence type="ECO:0000259" key="2">
    <source>
        <dbReference type="PROSITE" id="PS50991"/>
    </source>
</evidence>
<dbReference type="CDD" id="cd07944">
    <property type="entry name" value="DRE_TIM_HOA_like"/>
    <property type="match status" value="1"/>
</dbReference>
<gene>
    <name evidence="3" type="ORF">H9Q79_07650</name>
</gene>
<name>A0A7G9GH52_9FIRM</name>
<dbReference type="RefSeq" id="WP_118645664.1">
    <property type="nucleotide sequence ID" value="NZ_CP060635.1"/>
</dbReference>
<dbReference type="InterPro" id="IPR000891">
    <property type="entry name" value="PYR_CT"/>
</dbReference>
<dbReference type="KEGG" id="whj:H9Q79_07650"/>
<feature type="domain" description="Pyruvate carboxyltransferase" evidence="2">
    <location>
        <begin position="3"/>
        <end position="258"/>
    </location>
</feature>
<accession>A0A7G9GH52</accession>
<reference evidence="3 4" key="1">
    <citation type="submission" date="2020-08" db="EMBL/GenBank/DDBJ databases">
        <authorList>
            <person name="Liu C."/>
            <person name="Sun Q."/>
        </authorList>
    </citation>
    <scope>NUCLEOTIDE SEQUENCE [LARGE SCALE GENOMIC DNA]</scope>
    <source>
        <strain evidence="3 4">NSJ-29</strain>
    </source>
</reference>
<dbReference type="SUPFAM" id="SSF51569">
    <property type="entry name" value="Aldolase"/>
    <property type="match status" value="1"/>
</dbReference>
<dbReference type="PANTHER" id="PTHR10277">
    <property type="entry name" value="HOMOCITRATE SYNTHASE-RELATED"/>
    <property type="match status" value="1"/>
</dbReference>
<dbReference type="InterPro" id="IPR050073">
    <property type="entry name" value="2-IPM_HCS-like"/>
</dbReference>